<dbReference type="EMBL" id="UYSL01009909">
    <property type="protein sequence ID" value="VDL68410.1"/>
    <property type="molecule type" value="Genomic_DNA"/>
</dbReference>
<evidence type="ECO:0000313" key="2">
    <source>
        <dbReference type="EMBL" id="VDL68410.1"/>
    </source>
</evidence>
<sequence length="78" mass="8508">MTFSHRGTNSSTTTATTNTPLRPRTASSTCPTEPTQLIAADSGIILTDGRQQSSDELEEFVLFGMTSFRVYSLSMTQE</sequence>
<evidence type="ECO:0000313" key="3">
    <source>
        <dbReference type="Proteomes" id="UP000271162"/>
    </source>
</evidence>
<reference evidence="2 3" key="2">
    <citation type="submission" date="2018-11" db="EMBL/GenBank/DDBJ databases">
        <authorList>
            <consortium name="Pathogen Informatics"/>
        </authorList>
    </citation>
    <scope>NUCLEOTIDE SEQUENCE [LARGE SCALE GENOMIC DNA]</scope>
</reference>
<dbReference type="AlphaFoldDB" id="A0A0N4XQL6"/>
<evidence type="ECO:0000313" key="4">
    <source>
        <dbReference type="WBParaSite" id="NBR_0000481801-mRNA-1"/>
    </source>
</evidence>
<name>A0A0N4XQL6_NIPBR</name>
<gene>
    <name evidence="2" type="ORF">NBR_LOCUS4821</name>
</gene>
<evidence type="ECO:0000256" key="1">
    <source>
        <dbReference type="SAM" id="MobiDB-lite"/>
    </source>
</evidence>
<feature type="compositionally biased region" description="Low complexity" evidence="1">
    <location>
        <begin position="8"/>
        <end position="26"/>
    </location>
</feature>
<keyword evidence="3" id="KW-1185">Reference proteome</keyword>
<protein>
    <submittedName>
        <fullName evidence="4">ATP phosphoribosyltransferase</fullName>
    </submittedName>
</protein>
<feature type="region of interest" description="Disordered" evidence="1">
    <location>
        <begin position="1"/>
        <end position="34"/>
    </location>
</feature>
<organism evidence="4">
    <name type="scientific">Nippostrongylus brasiliensis</name>
    <name type="common">Rat hookworm</name>
    <dbReference type="NCBI Taxonomy" id="27835"/>
    <lineage>
        <taxon>Eukaryota</taxon>
        <taxon>Metazoa</taxon>
        <taxon>Ecdysozoa</taxon>
        <taxon>Nematoda</taxon>
        <taxon>Chromadorea</taxon>
        <taxon>Rhabditida</taxon>
        <taxon>Rhabditina</taxon>
        <taxon>Rhabditomorpha</taxon>
        <taxon>Strongyloidea</taxon>
        <taxon>Heligmosomidae</taxon>
        <taxon>Nippostrongylus</taxon>
    </lineage>
</organism>
<dbReference type="Proteomes" id="UP000271162">
    <property type="component" value="Unassembled WGS sequence"/>
</dbReference>
<accession>A0A0N4XQL6</accession>
<reference evidence="4" key="1">
    <citation type="submission" date="2017-02" db="UniProtKB">
        <authorList>
            <consortium name="WormBaseParasite"/>
        </authorList>
    </citation>
    <scope>IDENTIFICATION</scope>
</reference>
<dbReference type="WBParaSite" id="NBR_0000481801-mRNA-1">
    <property type="protein sequence ID" value="NBR_0000481801-mRNA-1"/>
    <property type="gene ID" value="NBR_0000481801"/>
</dbReference>
<proteinExistence type="predicted"/>